<reference evidence="3" key="1">
    <citation type="submission" date="2008-02" db="EMBL/GenBank/DDBJ databases">
        <authorList>
            <consortium name="The Broad Institute Genome Sequencing Platform"/>
            <person name="Fischbach M."/>
            <person name="Ward D."/>
            <person name="Young S."/>
            <person name="Jaffe D."/>
            <person name="Gnerre S."/>
            <person name="Berlin A."/>
            <person name="Heiman D."/>
            <person name="Hepburn T."/>
            <person name="Sykes S."/>
            <person name="Alvarado L."/>
            <person name="Kodira C.D."/>
            <person name="Straight P."/>
            <person name="Clardy J."/>
            <person name="Hung D."/>
            <person name="Kolter R."/>
            <person name="Mekalanos J."/>
            <person name="Walker S."/>
            <person name="Walsh C.T."/>
            <person name="Lander E."/>
            <person name="Galagan J."/>
            <person name="Nusbaum C."/>
            <person name="Birren B."/>
        </authorList>
    </citation>
    <scope>NUCLEOTIDE SEQUENCE [LARGE SCALE GENOMIC DNA]</scope>
    <source>
        <strain evidence="3">ATCC 25486 / DSM 40338 / CBS 914.69 / JCM 4507 / NBRC 13074 / NRRL 2958 / 5647</strain>
    </source>
</reference>
<evidence type="ECO:0000313" key="2">
    <source>
        <dbReference type="EMBL" id="EDY62479.1"/>
    </source>
</evidence>
<keyword evidence="3" id="KW-1185">Reference proteome</keyword>
<feature type="region of interest" description="Disordered" evidence="1">
    <location>
        <begin position="1"/>
        <end position="70"/>
    </location>
</feature>
<evidence type="ECO:0000313" key="3">
    <source>
        <dbReference type="Proteomes" id="UP000002805"/>
    </source>
</evidence>
<dbReference type="AlphaFoldDB" id="B5H6L8"/>
<organism evidence="2 3">
    <name type="scientific">Streptomyces pristinaespiralis (strain ATCC 25486 / DSM 40338 / CBS 914.69 / JCM 4507 / KCC S-0507 / NBRC 13074 / NRRL 2958 / 5647)</name>
    <dbReference type="NCBI Taxonomy" id="457429"/>
    <lineage>
        <taxon>Bacteria</taxon>
        <taxon>Bacillati</taxon>
        <taxon>Actinomycetota</taxon>
        <taxon>Actinomycetes</taxon>
        <taxon>Kitasatosporales</taxon>
        <taxon>Streptomycetaceae</taxon>
        <taxon>Streptomyces</taxon>
    </lineage>
</organism>
<evidence type="ECO:0000256" key="1">
    <source>
        <dbReference type="SAM" id="MobiDB-lite"/>
    </source>
</evidence>
<proteinExistence type="predicted"/>
<gene>
    <name evidence="2" type="ORF">SSDG_00798</name>
</gene>
<protein>
    <submittedName>
        <fullName evidence="2">Predicted protein</fullName>
    </submittedName>
</protein>
<dbReference type="EMBL" id="CM000950">
    <property type="protein sequence ID" value="EDY62479.1"/>
    <property type="molecule type" value="Genomic_DNA"/>
</dbReference>
<dbReference type="HOGENOM" id="CLU_2756222_0_0_11"/>
<accession>B5H6L8</accession>
<feature type="compositionally biased region" description="Low complexity" evidence="1">
    <location>
        <begin position="9"/>
        <end position="32"/>
    </location>
</feature>
<name>B5H6L8_STRE2</name>
<sequence>MSQRADSTAGGVRAGPVSAAGVAAAQTTAVDKAAARRRTQASSQCGERWLRLQPPTPQPRAAFKITRDGE</sequence>
<dbReference type="Proteomes" id="UP000002805">
    <property type="component" value="Chromosome"/>
</dbReference>
<reference evidence="3" key="2">
    <citation type="submission" date="2009-10" db="EMBL/GenBank/DDBJ databases">
        <title>The genome sequence of Streptomyces pristinaespiralis strain ATCC 25486.</title>
        <authorList>
            <consortium name="The Broad Institute Genome Sequencing Platform"/>
            <consortium name="Broad Institute Microbial Sequencing Center"/>
            <person name="Fischbach M."/>
            <person name="Godfrey P."/>
            <person name="Ward D."/>
            <person name="Young S."/>
            <person name="Zeng Q."/>
            <person name="Koehrsen M."/>
            <person name="Alvarado L."/>
            <person name="Berlin A.M."/>
            <person name="Bochicchio J."/>
            <person name="Borenstein D."/>
            <person name="Chapman S.B."/>
            <person name="Chen Z."/>
            <person name="Engels R."/>
            <person name="Freedman E."/>
            <person name="Gellesch M."/>
            <person name="Goldberg J."/>
            <person name="Griggs A."/>
            <person name="Gujja S."/>
            <person name="Heilman E.R."/>
            <person name="Heiman D.I."/>
            <person name="Hepburn T.A."/>
            <person name="Howarth C."/>
            <person name="Jen D."/>
            <person name="Larson L."/>
            <person name="Lewis B."/>
            <person name="Mehta T."/>
            <person name="Park D."/>
            <person name="Pearson M."/>
            <person name="Richards J."/>
            <person name="Roberts A."/>
            <person name="Saif S."/>
            <person name="Shea T.D."/>
            <person name="Shenoy N."/>
            <person name="Sisk P."/>
            <person name="Stolte C."/>
            <person name="Sykes S.N."/>
            <person name="Thomson T."/>
            <person name="Walk T."/>
            <person name="White J."/>
            <person name="Yandava C."/>
            <person name="Straight P."/>
            <person name="Clardy J."/>
            <person name="Hung D."/>
            <person name="Kolter R."/>
            <person name="Mekalanos J."/>
            <person name="Walker S."/>
            <person name="Walsh C.T."/>
            <person name="Wieland-Brown L.C."/>
            <person name="Haas B."/>
            <person name="Nusbaum C."/>
            <person name="Birren B."/>
        </authorList>
    </citation>
    <scope>NUCLEOTIDE SEQUENCE [LARGE SCALE GENOMIC DNA]</scope>
    <source>
        <strain evidence="3">ATCC 25486 / DSM 40338 / CBS 914.69 / JCM 4507 / NBRC 13074 / NRRL 2958 / 5647</strain>
    </source>
</reference>